<dbReference type="Pfam" id="PF03807">
    <property type="entry name" value="F420_oxidored"/>
    <property type="match status" value="1"/>
</dbReference>
<dbReference type="InterPro" id="IPR028939">
    <property type="entry name" value="P5C_Rdtase_cat_N"/>
</dbReference>
<dbReference type="GO" id="GO:0005886">
    <property type="term" value="C:plasma membrane"/>
    <property type="evidence" value="ECO:0007669"/>
    <property type="project" value="TreeGrafter"/>
</dbReference>
<dbReference type="RefSeq" id="WP_007237561.1">
    <property type="nucleotide sequence ID" value="NZ_BAFB01000061.1"/>
</dbReference>
<dbReference type="GO" id="GO:0015677">
    <property type="term" value="P:copper ion import"/>
    <property type="evidence" value="ECO:0007669"/>
    <property type="project" value="TreeGrafter"/>
</dbReference>
<dbReference type="OrthoDB" id="1523398at2"/>
<dbReference type="AlphaFoldDB" id="H5TIJ5"/>
<keyword evidence="4" id="KW-1185">Reference proteome</keyword>
<dbReference type="InterPro" id="IPR051267">
    <property type="entry name" value="STEAP_metalloreductase"/>
</dbReference>
<organism evidence="3 4">
    <name type="scientific">Gordonia otitidis (strain DSM 44809 / CCUG 52243 / JCM 12355 / NBRC 100426 / IFM 10032)</name>
    <dbReference type="NCBI Taxonomy" id="1108044"/>
    <lineage>
        <taxon>Bacteria</taxon>
        <taxon>Bacillati</taxon>
        <taxon>Actinomycetota</taxon>
        <taxon>Actinomycetes</taxon>
        <taxon>Mycobacteriales</taxon>
        <taxon>Gordoniaceae</taxon>
        <taxon>Gordonia</taxon>
    </lineage>
</organism>
<evidence type="ECO:0000313" key="3">
    <source>
        <dbReference type="EMBL" id="GAB33303.1"/>
    </source>
</evidence>
<comment type="caution">
    <text evidence="3">The sequence shown here is derived from an EMBL/GenBank/DDBJ whole genome shotgun (WGS) entry which is preliminary data.</text>
</comment>
<dbReference type="STRING" id="1108044.GOOTI_061_00030"/>
<gene>
    <name evidence="3" type="ORF">GOOTI_061_00030</name>
</gene>
<dbReference type="PANTHER" id="PTHR14239">
    <property type="entry name" value="DUDULIN-RELATED"/>
    <property type="match status" value="1"/>
</dbReference>
<evidence type="ECO:0000259" key="2">
    <source>
        <dbReference type="Pfam" id="PF03807"/>
    </source>
</evidence>
<reference evidence="3" key="1">
    <citation type="submission" date="2012-02" db="EMBL/GenBank/DDBJ databases">
        <title>Whole genome shotgun sequence of Gordonia otitidis NBRC 100426.</title>
        <authorList>
            <person name="Yoshida I."/>
            <person name="Hosoyama A."/>
            <person name="Tsuchikane K."/>
            <person name="Katsumata H."/>
            <person name="Yamazaki S."/>
            <person name="Fujita N."/>
        </authorList>
    </citation>
    <scope>NUCLEOTIDE SEQUENCE [LARGE SCALE GENOMIC DNA]</scope>
    <source>
        <strain evidence="3">NBRC 100426</strain>
    </source>
</reference>
<sequence>MTDLGIIGAGHIGTAVARVATAAGYTVTLGSRRGPDGLRALADELSATPGTPEDAAREGELVLVAVPFSAIADLPRDALAGKILIDATNYVPWRDGTIDALERDRVATSAYVQDLYPDSRVVKAFNHIVWSDIPNDARPAGVADRRGIAIAGDHTESIATVEALVDRLGFEPVNIGPLDQSWRIQIGSPGWITNYSADELVAKIREAETWHSHPINY</sequence>
<dbReference type="GO" id="GO:0052851">
    <property type="term" value="F:ferric-chelate reductase (NADPH) activity"/>
    <property type="evidence" value="ECO:0007669"/>
    <property type="project" value="TreeGrafter"/>
</dbReference>
<feature type="domain" description="Pyrroline-5-carboxylate reductase catalytic N-terminal" evidence="2">
    <location>
        <begin position="4"/>
        <end position="90"/>
    </location>
</feature>
<evidence type="ECO:0000313" key="4">
    <source>
        <dbReference type="Proteomes" id="UP000005038"/>
    </source>
</evidence>
<evidence type="ECO:0000256" key="1">
    <source>
        <dbReference type="ARBA" id="ARBA00023002"/>
    </source>
</evidence>
<dbReference type="PANTHER" id="PTHR14239:SF0">
    <property type="entry name" value="F420-DEPENDENT NADP REDUCTASE"/>
    <property type="match status" value="1"/>
</dbReference>
<protein>
    <submittedName>
        <fullName evidence="3">Oxidoreductase</fullName>
    </submittedName>
</protein>
<dbReference type="SUPFAM" id="SSF51735">
    <property type="entry name" value="NAD(P)-binding Rossmann-fold domains"/>
    <property type="match status" value="1"/>
</dbReference>
<dbReference type="GO" id="GO:0008823">
    <property type="term" value="F:cupric reductase (NADH) activity"/>
    <property type="evidence" value="ECO:0007669"/>
    <property type="project" value="TreeGrafter"/>
</dbReference>
<name>H5TIJ5_GORO1</name>
<proteinExistence type="predicted"/>
<keyword evidence="1" id="KW-0560">Oxidoreductase</keyword>
<accession>H5TIJ5</accession>
<dbReference type="InterPro" id="IPR036291">
    <property type="entry name" value="NAD(P)-bd_dom_sf"/>
</dbReference>
<dbReference type="Gene3D" id="3.40.50.720">
    <property type="entry name" value="NAD(P)-binding Rossmann-like Domain"/>
    <property type="match status" value="1"/>
</dbReference>
<dbReference type="Proteomes" id="UP000005038">
    <property type="component" value="Unassembled WGS sequence"/>
</dbReference>
<dbReference type="EMBL" id="BAFB01000061">
    <property type="protein sequence ID" value="GAB33303.1"/>
    <property type="molecule type" value="Genomic_DNA"/>
</dbReference>